<proteinExistence type="predicted"/>
<feature type="compositionally biased region" description="Polar residues" evidence="1">
    <location>
        <begin position="163"/>
        <end position="176"/>
    </location>
</feature>
<comment type="caution">
    <text evidence="2">The sequence shown here is derived from an EMBL/GenBank/DDBJ whole genome shotgun (WGS) entry which is preliminary data.</text>
</comment>
<keyword evidence="3" id="KW-1185">Reference proteome</keyword>
<evidence type="ECO:0000256" key="1">
    <source>
        <dbReference type="SAM" id="MobiDB-lite"/>
    </source>
</evidence>
<dbReference type="AlphaFoldDB" id="A0A9J6DZN8"/>
<protein>
    <submittedName>
        <fullName evidence="2">Uncharacterized protein</fullName>
    </submittedName>
</protein>
<dbReference type="Proteomes" id="UP000821866">
    <property type="component" value="Chromosome 4"/>
</dbReference>
<gene>
    <name evidence="2" type="ORF">HPB51_004689</name>
</gene>
<reference evidence="2" key="1">
    <citation type="journal article" date="2020" name="Cell">
        <title>Large-Scale Comparative Analyses of Tick Genomes Elucidate Their Genetic Diversity and Vector Capacities.</title>
        <authorList>
            <consortium name="Tick Genome and Microbiome Consortium (TIGMIC)"/>
            <person name="Jia N."/>
            <person name="Wang J."/>
            <person name="Shi W."/>
            <person name="Du L."/>
            <person name="Sun Y."/>
            <person name="Zhan W."/>
            <person name="Jiang J.F."/>
            <person name="Wang Q."/>
            <person name="Zhang B."/>
            <person name="Ji P."/>
            <person name="Bell-Sakyi L."/>
            <person name="Cui X.M."/>
            <person name="Yuan T.T."/>
            <person name="Jiang B.G."/>
            <person name="Yang W.F."/>
            <person name="Lam T.T."/>
            <person name="Chang Q.C."/>
            <person name="Ding S.J."/>
            <person name="Wang X.J."/>
            <person name="Zhu J.G."/>
            <person name="Ruan X.D."/>
            <person name="Zhao L."/>
            <person name="Wei J.T."/>
            <person name="Ye R.Z."/>
            <person name="Que T.C."/>
            <person name="Du C.H."/>
            <person name="Zhou Y.H."/>
            <person name="Cheng J.X."/>
            <person name="Dai P.F."/>
            <person name="Guo W.B."/>
            <person name="Han X.H."/>
            <person name="Huang E.J."/>
            <person name="Li L.F."/>
            <person name="Wei W."/>
            <person name="Gao Y.C."/>
            <person name="Liu J.Z."/>
            <person name="Shao H.Z."/>
            <person name="Wang X."/>
            <person name="Wang C.C."/>
            <person name="Yang T.C."/>
            <person name="Huo Q.B."/>
            <person name="Li W."/>
            <person name="Chen H.Y."/>
            <person name="Chen S.E."/>
            <person name="Zhou L.G."/>
            <person name="Ni X.B."/>
            <person name="Tian J.H."/>
            <person name="Sheng Y."/>
            <person name="Liu T."/>
            <person name="Pan Y.S."/>
            <person name="Xia L.Y."/>
            <person name="Li J."/>
            <person name="Zhao F."/>
            <person name="Cao W.C."/>
        </authorList>
    </citation>
    <scope>NUCLEOTIDE SEQUENCE</scope>
    <source>
        <strain evidence="2">Rmic-2018</strain>
    </source>
</reference>
<feature type="region of interest" description="Disordered" evidence="1">
    <location>
        <begin position="148"/>
        <end position="241"/>
    </location>
</feature>
<reference evidence="2" key="2">
    <citation type="submission" date="2021-09" db="EMBL/GenBank/DDBJ databases">
        <authorList>
            <person name="Jia N."/>
            <person name="Wang J."/>
            <person name="Shi W."/>
            <person name="Du L."/>
            <person name="Sun Y."/>
            <person name="Zhan W."/>
            <person name="Jiang J."/>
            <person name="Wang Q."/>
            <person name="Zhang B."/>
            <person name="Ji P."/>
            <person name="Sakyi L.B."/>
            <person name="Cui X."/>
            <person name="Yuan T."/>
            <person name="Jiang B."/>
            <person name="Yang W."/>
            <person name="Lam T.T.-Y."/>
            <person name="Chang Q."/>
            <person name="Ding S."/>
            <person name="Wang X."/>
            <person name="Zhu J."/>
            <person name="Ruan X."/>
            <person name="Zhao L."/>
            <person name="Wei J."/>
            <person name="Que T."/>
            <person name="Du C."/>
            <person name="Cheng J."/>
            <person name="Dai P."/>
            <person name="Han X."/>
            <person name="Huang E."/>
            <person name="Gao Y."/>
            <person name="Liu J."/>
            <person name="Shao H."/>
            <person name="Ye R."/>
            <person name="Li L."/>
            <person name="Wei W."/>
            <person name="Wang X."/>
            <person name="Wang C."/>
            <person name="Huo Q."/>
            <person name="Li W."/>
            <person name="Guo W."/>
            <person name="Chen H."/>
            <person name="Chen S."/>
            <person name="Zhou L."/>
            <person name="Zhou L."/>
            <person name="Ni X."/>
            <person name="Tian J."/>
            <person name="Zhou Y."/>
            <person name="Sheng Y."/>
            <person name="Liu T."/>
            <person name="Pan Y."/>
            <person name="Xia L."/>
            <person name="Li J."/>
            <person name="Zhao F."/>
            <person name="Cao W."/>
        </authorList>
    </citation>
    <scope>NUCLEOTIDE SEQUENCE</scope>
    <source>
        <strain evidence="2">Rmic-2018</strain>
        <tissue evidence="2">Larvae</tissue>
    </source>
</reference>
<evidence type="ECO:0000313" key="2">
    <source>
        <dbReference type="EMBL" id="KAH8027337.1"/>
    </source>
</evidence>
<evidence type="ECO:0000313" key="3">
    <source>
        <dbReference type="Proteomes" id="UP000821866"/>
    </source>
</evidence>
<dbReference type="EMBL" id="JABSTU010000006">
    <property type="protein sequence ID" value="KAH8027337.1"/>
    <property type="molecule type" value="Genomic_DNA"/>
</dbReference>
<accession>A0A9J6DZN8</accession>
<feature type="compositionally biased region" description="Polar residues" evidence="1">
    <location>
        <begin position="211"/>
        <end position="227"/>
    </location>
</feature>
<sequence length="456" mass="49712">MFSPPPPPPRDVIWTIDTQPDWLPGAHLSDYAATETPGNSVAVGVEPQPPTDSGLLVNLNAAAATTTKPPIFESHQPLMDIGEKSEAQASIATPGPSGHAAGIQWEPVHEQPSDAPAHKAAFITNHTKTQSSNSDTAVGYACSRTVTMGHSSSMSEGNRPRKSSMTQRRSMDSWSARNMEDQAPPASGCPKLLKDSGGVGATTTDDRALYSTRNSPADNDNTASSAVRTAHKTAKGLQRWSSFRHLPATSDDLSAPPPSRDHAHRRANWTAGVTKRPLNMMRLCLEGATSKADAVREYVSFVNGRSFAWPTSDWNKTAVVQPRLPLRALLDLAVKWGLPLWFRVDLACSHREDRIGIVISPSPFPAAFHYLHSRFLRYADIYPFYVQAFLDVVFSHRPAAPVLETFVRDSSRMQGHVFAKMTSAAAAPYFAPRIVAVERLQSLVKNVSAEDWIAAF</sequence>
<name>A0A9J6DZN8_RHIMP</name>
<organism evidence="2 3">
    <name type="scientific">Rhipicephalus microplus</name>
    <name type="common">Cattle tick</name>
    <name type="synonym">Boophilus microplus</name>
    <dbReference type="NCBI Taxonomy" id="6941"/>
    <lineage>
        <taxon>Eukaryota</taxon>
        <taxon>Metazoa</taxon>
        <taxon>Ecdysozoa</taxon>
        <taxon>Arthropoda</taxon>
        <taxon>Chelicerata</taxon>
        <taxon>Arachnida</taxon>
        <taxon>Acari</taxon>
        <taxon>Parasitiformes</taxon>
        <taxon>Ixodida</taxon>
        <taxon>Ixodoidea</taxon>
        <taxon>Ixodidae</taxon>
        <taxon>Rhipicephalinae</taxon>
        <taxon>Rhipicephalus</taxon>
        <taxon>Boophilus</taxon>
    </lineage>
</organism>